<sequence>MCVKMRVEGENFMANKRHSRLLRILIPGFVFQSVVIGGGYGTGAEIREYFLSRGLAGGLLGMAVTLVIWSVLCAVTFEFSRTFRTYDYKSMMTKLLGKANFLYEICYIVLLLIVLGVVTATAGSMVTSLTGGSKWIGVAILSLGIIVLVIKGTAAIESVLTLWSYVLYAVYILFMVIVFTKFGGNLPEAFAARGVAGSDWLMGGAKYAFYNLGIVPALLYTVRECDNRKEAVVSGLLAGVIGVIPAGMLLLTMGTIMEACMAAEVPITAVFQALDMKWLFWLFEIVLFGTLIETGTGFIKAVDDRIENSITASGKRVPAWMRPAVAIGSVALGILVSTFGLVGLIAQGYGTITWGFFIFFVVPMLTIGVYKIARHGKRN</sequence>
<feature type="transmembrane region" description="Helical" evidence="1">
    <location>
        <begin position="21"/>
        <end position="40"/>
    </location>
</feature>
<feature type="transmembrane region" description="Helical" evidence="1">
    <location>
        <begin position="323"/>
        <end position="346"/>
    </location>
</feature>
<feature type="transmembrane region" description="Helical" evidence="1">
    <location>
        <begin position="101"/>
        <end position="126"/>
    </location>
</feature>
<dbReference type="InterPro" id="IPR038728">
    <property type="entry name" value="YkvI-like"/>
</dbReference>
<keyword evidence="1" id="KW-0472">Membrane</keyword>
<protein>
    <recommendedName>
        <fullName evidence="3">Membrane protein YkvI</fullName>
    </recommendedName>
</protein>
<dbReference type="PANTHER" id="PTHR37814:SF1">
    <property type="entry name" value="MEMBRANE PROTEIN"/>
    <property type="match status" value="1"/>
</dbReference>
<proteinExistence type="predicted"/>
<dbReference type="AlphaFoldDB" id="A0A644XTX0"/>
<gene>
    <name evidence="2" type="ORF">SDC9_66092</name>
</gene>
<feature type="transmembrane region" description="Helical" evidence="1">
    <location>
        <begin position="60"/>
        <end position="80"/>
    </location>
</feature>
<keyword evidence="1" id="KW-1133">Transmembrane helix</keyword>
<evidence type="ECO:0008006" key="3">
    <source>
        <dbReference type="Google" id="ProtNLM"/>
    </source>
</evidence>
<evidence type="ECO:0000256" key="1">
    <source>
        <dbReference type="SAM" id="Phobius"/>
    </source>
</evidence>
<feature type="transmembrane region" description="Helical" evidence="1">
    <location>
        <begin position="200"/>
        <end position="219"/>
    </location>
</feature>
<dbReference type="PANTHER" id="PTHR37814">
    <property type="entry name" value="CONSERVED MEMBRANE PROTEIN"/>
    <property type="match status" value="1"/>
</dbReference>
<comment type="caution">
    <text evidence="2">The sequence shown here is derived from an EMBL/GenBank/DDBJ whole genome shotgun (WGS) entry which is preliminary data.</text>
</comment>
<reference evidence="2" key="1">
    <citation type="submission" date="2019-08" db="EMBL/GenBank/DDBJ databases">
        <authorList>
            <person name="Kucharzyk K."/>
            <person name="Murdoch R.W."/>
            <person name="Higgins S."/>
            <person name="Loffler F."/>
        </authorList>
    </citation>
    <scope>NUCLEOTIDE SEQUENCE</scope>
</reference>
<feature type="transmembrane region" description="Helical" evidence="1">
    <location>
        <begin position="278"/>
        <end position="302"/>
    </location>
</feature>
<keyword evidence="1" id="KW-0812">Transmembrane</keyword>
<dbReference type="EMBL" id="VSSQ01003219">
    <property type="protein sequence ID" value="MPM19666.1"/>
    <property type="molecule type" value="Genomic_DNA"/>
</dbReference>
<accession>A0A644XTX0</accession>
<feature type="transmembrane region" description="Helical" evidence="1">
    <location>
        <begin position="132"/>
        <end position="150"/>
    </location>
</feature>
<feature type="transmembrane region" description="Helical" evidence="1">
    <location>
        <begin position="231"/>
        <end position="251"/>
    </location>
</feature>
<organism evidence="2">
    <name type="scientific">bioreactor metagenome</name>
    <dbReference type="NCBI Taxonomy" id="1076179"/>
    <lineage>
        <taxon>unclassified sequences</taxon>
        <taxon>metagenomes</taxon>
        <taxon>ecological metagenomes</taxon>
    </lineage>
</organism>
<feature type="transmembrane region" description="Helical" evidence="1">
    <location>
        <begin position="352"/>
        <end position="373"/>
    </location>
</feature>
<name>A0A644XTX0_9ZZZZ</name>
<feature type="transmembrane region" description="Helical" evidence="1">
    <location>
        <begin position="162"/>
        <end position="180"/>
    </location>
</feature>
<evidence type="ECO:0000313" key="2">
    <source>
        <dbReference type="EMBL" id="MPM19666.1"/>
    </source>
</evidence>